<sequence>MGLGLALPITSGVGVGVVTGVAQGVSEQKRVNADSANQARMLKFHLDVYVEPKFRRSRSRSVGGGTAGEVLNEGMVVLHDDKLWIERKSSRTRQPVEAGRHPFTGFYLAYPDDNRPYTRGIVSTISVNPPMLNWIYVDRETLEMKYANRSGSMPHHVGDYDWTSEDPNDSAVTLEGWEGFVAVEESDGGWAIYFDHEDDGLKRVKKGRKIVEVSLIRRLISDQEVNQWGLEQEGNIGFRSTREV</sequence>
<dbReference type="PANTHER" id="PTHR38049">
    <property type="entry name" value="RICIN B LECTIN DOMAIN-CONTAINING PROTEIN"/>
    <property type="match status" value="1"/>
</dbReference>
<proteinExistence type="predicted"/>
<organism evidence="1 2">
    <name type="scientific">Polychaeton citri CBS 116435</name>
    <dbReference type="NCBI Taxonomy" id="1314669"/>
    <lineage>
        <taxon>Eukaryota</taxon>
        <taxon>Fungi</taxon>
        <taxon>Dikarya</taxon>
        <taxon>Ascomycota</taxon>
        <taxon>Pezizomycotina</taxon>
        <taxon>Dothideomycetes</taxon>
        <taxon>Dothideomycetidae</taxon>
        <taxon>Capnodiales</taxon>
        <taxon>Capnodiaceae</taxon>
        <taxon>Polychaeton</taxon>
    </lineage>
</organism>
<dbReference type="PANTHER" id="PTHR38049:SF1">
    <property type="entry name" value="PROTEIN KINASE DOMAIN-CONTAINING PROTEIN"/>
    <property type="match status" value="1"/>
</dbReference>
<protein>
    <submittedName>
        <fullName evidence="1">Uncharacterized protein</fullName>
    </submittedName>
</protein>
<evidence type="ECO:0000313" key="1">
    <source>
        <dbReference type="EMBL" id="KAF2717879.1"/>
    </source>
</evidence>
<gene>
    <name evidence="1" type="ORF">K431DRAFT_306501</name>
</gene>
<dbReference type="EMBL" id="MU003834">
    <property type="protein sequence ID" value="KAF2717879.1"/>
    <property type="molecule type" value="Genomic_DNA"/>
</dbReference>
<dbReference type="OrthoDB" id="3928002at2759"/>
<name>A0A9P4Q197_9PEZI</name>
<accession>A0A9P4Q197</accession>
<comment type="caution">
    <text evidence="1">The sequence shown here is derived from an EMBL/GenBank/DDBJ whole genome shotgun (WGS) entry which is preliminary data.</text>
</comment>
<reference evidence="1" key="1">
    <citation type="journal article" date="2020" name="Stud. Mycol.">
        <title>101 Dothideomycetes genomes: a test case for predicting lifestyles and emergence of pathogens.</title>
        <authorList>
            <person name="Haridas S."/>
            <person name="Albert R."/>
            <person name="Binder M."/>
            <person name="Bloem J."/>
            <person name="Labutti K."/>
            <person name="Salamov A."/>
            <person name="Andreopoulos B."/>
            <person name="Baker S."/>
            <person name="Barry K."/>
            <person name="Bills G."/>
            <person name="Bluhm B."/>
            <person name="Cannon C."/>
            <person name="Castanera R."/>
            <person name="Culley D."/>
            <person name="Daum C."/>
            <person name="Ezra D."/>
            <person name="Gonzalez J."/>
            <person name="Henrissat B."/>
            <person name="Kuo A."/>
            <person name="Liang C."/>
            <person name="Lipzen A."/>
            <person name="Lutzoni F."/>
            <person name="Magnuson J."/>
            <person name="Mondo S."/>
            <person name="Nolan M."/>
            <person name="Ohm R."/>
            <person name="Pangilinan J."/>
            <person name="Park H.-J."/>
            <person name="Ramirez L."/>
            <person name="Alfaro M."/>
            <person name="Sun H."/>
            <person name="Tritt A."/>
            <person name="Yoshinaga Y."/>
            <person name="Zwiers L.-H."/>
            <person name="Turgeon B."/>
            <person name="Goodwin S."/>
            <person name="Spatafora J."/>
            <person name="Crous P."/>
            <person name="Grigoriev I."/>
        </authorList>
    </citation>
    <scope>NUCLEOTIDE SEQUENCE</scope>
    <source>
        <strain evidence="1">CBS 116435</strain>
    </source>
</reference>
<dbReference type="AlphaFoldDB" id="A0A9P4Q197"/>
<keyword evidence="2" id="KW-1185">Reference proteome</keyword>
<dbReference type="Proteomes" id="UP000799441">
    <property type="component" value="Unassembled WGS sequence"/>
</dbReference>
<evidence type="ECO:0000313" key="2">
    <source>
        <dbReference type="Proteomes" id="UP000799441"/>
    </source>
</evidence>